<feature type="region of interest" description="Disordered" evidence="1">
    <location>
        <begin position="80"/>
        <end position="99"/>
    </location>
</feature>
<evidence type="ECO:0000256" key="1">
    <source>
        <dbReference type="SAM" id="MobiDB-lite"/>
    </source>
</evidence>
<dbReference type="RefSeq" id="WP_074947380.1">
    <property type="nucleotide sequence ID" value="NZ_FOZU01000030.1"/>
</dbReference>
<reference evidence="3" key="1">
    <citation type="submission" date="2016-10" db="EMBL/GenBank/DDBJ databases">
        <authorList>
            <person name="Varghese N."/>
            <person name="Submissions S."/>
        </authorList>
    </citation>
    <scope>NUCLEOTIDE SEQUENCE [LARGE SCALE GENOMIC DNA]</scope>
    <source>
        <strain evidence="3">ANC 5076</strain>
    </source>
</reference>
<gene>
    <name evidence="2" type="ORF">SAMN05444586_103014</name>
</gene>
<evidence type="ECO:0000313" key="3">
    <source>
        <dbReference type="Proteomes" id="UP000182827"/>
    </source>
</evidence>
<dbReference type="EMBL" id="FOZU01000030">
    <property type="protein sequence ID" value="SFT15660.1"/>
    <property type="molecule type" value="Genomic_DNA"/>
</dbReference>
<sequence>MSSTEANSKVKERVVSKAEIRFLEAFERLKSNNPEILPKGTPVTQNNVAKEAGVNPSALRSSRYPELAQQIQNWIEDNKENSVQKSSRQMMLAQRSKNRELREQITSLQEQRDKALSMLVETQREIVSLTLENERLKARLPAIDVSRIS</sequence>
<accession>A0A1I6VPJ1</accession>
<evidence type="ECO:0000313" key="2">
    <source>
        <dbReference type="EMBL" id="SFT15660.1"/>
    </source>
</evidence>
<name>A0A1I6VPJ1_9GAMM</name>
<dbReference type="AlphaFoldDB" id="A0A1I6VPJ1"/>
<keyword evidence="3" id="KW-1185">Reference proteome</keyword>
<protein>
    <submittedName>
        <fullName evidence="2">Uncharacterized protein</fullName>
    </submittedName>
</protein>
<dbReference type="Proteomes" id="UP000182827">
    <property type="component" value="Unassembled WGS sequence"/>
</dbReference>
<proteinExistence type="predicted"/>
<organism evidence="2 3">
    <name type="scientific">Acinetobacter bohemicus</name>
    <dbReference type="NCBI Taxonomy" id="1435036"/>
    <lineage>
        <taxon>Bacteria</taxon>
        <taxon>Pseudomonadati</taxon>
        <taxon>Pseudomonadota</taxon>
        <taxon>Gammaproteobacteria</taxon>
        <taxon>Moraxellales</taxon>
        <taxon>Moraxellaceae</taxon>
        <taxon>Acinetobacter</taxon>
    </lineage>
</organism>